<feature type="compositionally biased region" description="Basic and acidic residues" evidence="1">
    <location>
        <begin position="13"/>
        <end position="22"/>
    </location>
</feature>
<dbReference type="EMBL" id="JPOX01000042">
    <property type="protein sequence ID" value="KFX42617.1"/>
    <property type="molecule type" value="Genomic_DNA"/>
</dbReference>
<protein>
    <submittedName>
        <fullName evidence="2">Uncharacterized protein</fullName>
    </submittedName>
</protein>
<proteinExistence type="predicted"/>
<feature type="region of interest" description="Disordered" evidence="1">
    <location>
        <begin position="1"/>
        <end position="22"/>
    </location>
</feature>
<sequence length="22" mass="2565">MPRLRQQDLGMRMSDEDGLKTS</sequence>
<organism evidence="2">
    <name type="scientific">Talaromyces marneffei PM1</name>
    <dbReference type="NCBI Taxonomy" id="1077442"/>
    <lineage>
        <taxon>Eukaryota</taxon>
        <taxon>Fungi</taxon>
        <taxon>Dikarya</taxon>
        <taxon>Ascomycota</taxon>
        <taxon>Pezizomycotina</taxon>
        <taxon>Eurotiomycetes</taxon>
        <taxon>Eurotiomycetidae</taxon>
        <taxon>Eurotiales</taxon>
        <taxon>Trichocomaceae</taxon>
        <taxon>Talaromyces</taxon>
        <taxon>Talaromyces sect. Talaromyces</taxon>
    </lineage>
</organism>
<gene>
    <name evidence="2" type="ORF">GQ26_0420220</name>
</gene>
<reference evidence="2" key="1">
    <citation type="journal article" date="2014" name="PLoS Genet.">
        <title>Signature Gene Expression Reveals Novel Clues to the Molecular Mechanisms of Dimorphic Transition in Penicillium marneffei.</title>
        <authorList>
            <person name="Yang E."/>
            <person name="Wang G."/>
            <person name="Cai J."/>
            <person name="Woo P.C."/>
            <person name="Lau S.K."/>
            <person name="Yuen K.-Y."/>
            <person name="Chow W.-N."/>
            <person name="Lin X."/>
        </authorList>
    </citation>
    <scope>NUCLEOTIDE SEQUENCE [LARGE SCALE GENOMIC DNA]</scope>
    <source>
        <strain evidence="2">PM1</strain>
    </source>
</reference>
<evidence type="ECO:0000256" key="1">
    <source>
        <dbReference type="SAM" id="MobiDB-lite"/>
    </source>
</evidence>
<dbReference type="HOGENOM" id="CLU_3425150_0_0_1"/>
<comment type="caution">
    <text evidence="2">The sequence shown here is derived from an EMBL/GenBank/DDBJ whole genome shotgun (WGS) entry which is preliminary data.</text>
</comment>
<accession>A0A093UQQ0</accession>
<evidence type="ECO:0000313" key="2">
    <source>
        <dbReference type="EMBL" id="KFX42617.1"/>
    </source>
</evidence>
<name>A0A093UQQ0_TALMA</name>
<dbReference type="AlphaFoldDB" id="A0A093UQQ0"/>